<dbReference type="Gene3D" id="3.30.40.10">
    <property type="entry name" value="Zinc/RING finger domain, C3HC4 (zinc finger)"/>
    <property type="match status" value="1"/>
</dbReference>
<dbReference type="InterPro" id="IPR013083">
    <property type="entry name" value="Znf_RING/FYVE/PHD"/>
</dbReference>
<reference evidence="9" key="1">
    <citation type="submission" date="2020-01" db="EMBL/GenBank/DDBJ databases">
        <authorList>
            <consortium name="DOE Joint Genome Institute"/>
            <person name="Haridas S."/>
            <person name="Albert R."/>
            <person name="Binder M."/>
            <person name="Bloem J."/>
            <person name="Labutti K."/>
            <person name="Salamov A."/>
            <person name="Andreopoulos B."/>
            <person name="Baker S.E."/>
            <person name="Barry K."/>
            <person name="Bills G."/>
            <person name="Bluhm B.H."/>
            <person name="Cannon C."/>
            <person name="Castanera R."/>
            <person name="Culley D.E."/>
            <person name="Daum C."/>
            <person name="Ezra D."/>
            <person name="Gonzalez J.B."/>
            <person name="Henrissat B."/>
            <person name="Kuo A."/>
            <person name="Liang C."/>
            <person name="Lipzen A."/>
            <person name="Lutzoni F."/>
            <person name="Magnuson J."/>
            <person name="Mondo S."/>
            <person name="Nolan M."/>
            <person name="Ohm R."/>
            <person name="Pangilinan J."/>
            <person name="Park H.-J."/>
            <person name="Ramirez L."/>
            <person name="Alfaro M."/>
            <person name="Sun H."/>
            <person name="Tritt A."/>
            <person name="Yoshinaga Y."/>
            <person name="Zwiers L.-H."/>
            <person name="Turgeon B.G."/>
            <person name="Goodwin S.B."/>
            <person name="Spatafora J.W."/>
            <person name="Crous P.W."/>
            <person name="Grigoriev I.V."/>
        </authorList>
    </citation>
    <scope>NUCLEOTIDE SEQUENCE</scope>
    <source>
        <strain evidence="9">CBS 394.84</strain>
    </source>
</reference>
<feature type="domain" description="Polycomb protein VEFS-Box" evidence="8">
    <location>
        <begin position="385"/>
        <end position="492"/>
    </location>
</feature>
<gene>
    <name evidence="9" type="ORF">K460DRAFT_376497</name>
</gene>
<dbReference type="GO" id="GO:0008270">
    <property type="term" value="F:zinc ion binding"/>
    <property type="evidence" value="ECO:0007669"/>
    <property type="project" value="UniProtKB-KW"/>
</dbReference>
<evidence type="ECO:0000256" key="2">
    <source>
        <dbReference type="ARBA" id="ARBA00022723"/>
    </source>
</evidence>
<feature type="region of interest" description="Disordered" evidence="7">
    <location>
        <begin position="292"/>
        <end position="402"/>
    </location>
</feature>
<keyword evidence="10" id="KW-1185">Reference proteome</keyword>
<keyword evidence="2" id="KW-0479">Metal-binding</keyword>
<dbReference type="EMBL" id="ML976616">
    <property type="protein sequence ID" value="KAF1844947.1"/>
    <property type="molecule type" value="Genomic_DNA"/>
</dbReference>
<accession>A0A9P4GGI9</accession>
<evidence type="ECO:0000313" key="10">
    <source>
        <dbReference type="Proteomes" id="UP000800039"/>
    </source>
</evidence>
<dbReference type="CDD" id="cd21552">
    <property type="entry name" value="VEFS-box_ctSUZ12-like"/>
    <property type="match status" value="1"/>
</dbReference>
<dbReference type="OrthoDB" id="166746at2759"/>
<organism evidence="9 10">
    <name type="scientific">Cucurbitaria berberidis CBS 394.84</name>
    <dbReference type="NCBI Taxonomy" id="1168544"/>
    <lineage>
        <taxon>Eukaryota</taxon>
        <taxon>Fungi</taxon>
        <taxon>Dikarya</taxon>
        <taxon>Ascomycota</taxon>
        <taxon>Pezizomycotina</taxon>
        <taxon>Dothideomycetes</taxon>
        <taxon>Pleosporomycetidae</taxon>
        <taxon>Pleosporales</taxon>
        <taxon>Pleosporineae</taxon>
        <taxon>Cucurbitariaceae</taxon>
        <taxon>Cucurbitaria</taxon>
    </lineage>
</organism>
<feature type="compositionally biased region" description="Basic and acidic residues" evidence="7">
    <location>
        <begin position="359"/>
        <end position="374"/>
    </location>
</feature>
<evidence type="ECO:0000256" key="1">
    <source>
        <dbReference type="ARBA" id="ARBA00007416"/>
    </source>
</evidence>
<evidence type="ECO:0000256" key="7">
    <source>
        <dbReference type="SAM" id="MobiDB-lite"/>
    </source>
</evidence>
<dbReference type="Proteomes" id="UP000800039">
    <property type="component" value="Unassembled WGS sequence"/>
</dbReference>
<evidence type="ECO:0000313" key="9">
    <source>
        <dbReference type="EMBL" id="KAF1844947.1"/>
    </source>
</evidence>
<proteinExistence type="inferred from homology"/>
<feature type="compositionally biased region" description="Basic and acidic residues" evidence="7">
    <location>
        <begin position="297"/>
        <end position="306"/>
    </location>
</feature>
<dbReference type="AlphaFoldDB" id="A0A9P4GGI9"/>
<dbReference type="Pfam" id="PF09733">
    <property type="entry name" value="VEFS-Box"/>
    <property type="match status" value="1"/>
</dbReference>
<dbReference type="SUPFAM" id="SSF57903">
    <property type="entry name" value="FYVE/PHD zinc finger"/>
    <property type="match status" value="1"/>
</dbReference>
<comment type="caution">
    <text evidence="9">The sequence shown here is derived from an EMBL/GenBank/DDBJ whole genome shotgun (WGS) entry which is preliminary data.</text>
</comment>
<dbReference type="GeneID" id="63852134"/>
<keyword evidence="5" id="KW-0805">Transcription regulation</keyword>
<dbReference type="InterPro" id="IPR019135">
    <property type="entry name" value="Polycomb_protein_VEFS-Box"/>
</dbReference>
<sequence length="666" mass="75785">MVEQDKSRGLFVLEIHGIKSLQANRNGTDSSSSMRKMRPLFAIKSTVQVSIFPKSSDLPCKSPPPQQAAVKCIADSDHKKNVLIETDRLTIKPETLSISGDPKTLKLDEAYKMMLSINFIYQSEAEDLYRFMGVENAAKNAHTRLATLFKDILECPDGTTILPLKDRRQQLKFGIEVSMYWTSTRGRSILSTHNEQIRIGAQPNFYPTPPASTETARHELTFVYANKKIHRSDLGCPYEAEGCHRRPHKSIDALRMHMDGLHNNFRHRAVQERVDENGVEHWRFECEVSENRTGQRASDRADEPFDVRVMPPPRPFDRRQYLSEGNDDYQREARLERSTRHPGSKTAVNLPTNTRTARKLPECVQERPAREKKTYSVPRAPPGVTYFRSRSKRPLKEGESISESDDEVDTEWIALRKRAEDRKNNLLSDTARRFLNVFDRFMQDESIHADIHAGDAIVRFARGNGAWLWQEQVFQEFQTKLDELLEDDIISKEVHAASLEFVEGQKPAEREAYEISQRFAGLDVQHTQTRLIPASNSVANRTRKSQNDKKAKAKAIGNGHLTQITTDSDGDVQMRGASLHNHPDPETTLQGGDADAEPPYDLCLCGTDALISRASAVIVCDGIDCIRRYFHPECIEKYAKSPVRELNPKQHRWTCDDCQDISETAS</sequence>
<protein>
    <recommendedName>
        <fullName evidence="8">Polycomb protein VEFS-Box domain-containing protein</fullName>
    </recommendedName>
</protein>
<feature type="compositionally biased region" description="Polar residues" evidence="7">
    <location>
        <begin position="346"/>
        <end position="355"/>
    </location>
</feature>
<dbReference type="PROSITE" id="PS01359">
    <property type="entry name" value="ZF_PHD_1"/>
    <property type="match status" value="1"/>
</dbReference>
<name>A0A9P4GGI9_9PLEO</name>
<dbReference type="RefSeq" id="XP_040787510.1">
    <property type="nucleotide sequence ID" value="XM_040934883.1"/>
</dbReference>
<feature type="compositionally biased region" description="Basic and acidic residues" evidence="7">
    <location>
        <begin position="328"/>
        <end position="339"/>
    </location>
</feature>
<comment type="similarity">
    <text evidence="1">Belongs to the VEFS (VRN2-EMF2-FIS2-SU(Z)12) family.</text>
</comment>
<evidence type="ECO:0000256" key="5">
    <source>
        <dbReference type="ARBA" id="ARBA00023015"/>
    </source>
</evidence>
<dbReference type="InterPro" id="IPR019786">
    <property type="entry name" value="Zinc_finger_PHD-type_CS"/>
</dbReference>
<evidence type="ECO:0000256" key="3">
    <source>
        <dbReference type="ARBA" id="ARBA00022771"/>
    </source>
</evidence>
<dbReference type="InterPro" id="IPR011011">
    <property type="entry name" value="Znf_FYVE_PHD"/>
</dbReference>
<evidence type="ECO:0000256" key="6">
    <source>
        <dbReference type="ARBA" id="ARBA00023163"/>
    </source>
</evidence>
<keyword evidence="4" id="KW-0862">Zinc</keyword>
<keyword evidence="6" id="KW-0804">Transcription</keyword>
<keyword evidence="3" id="KW-0863">Zinc-finger</keyword>
<evidence type="ECO:0000259" key="8">
    <source>
        <dbReference type="Pfam" id="PF09733"/>
    </source>
</evidence>
<evidence type="ECO:0000256" key="4">
    <source>
        <dbReference type="ARBA" id="ARBA00022833"/>
    </source>
</evidence>